<comment type="caution">
    <text evidence="2">The sequence shown here is derived from an EMBL/GenBank/DDBJ whole genome shotgun (WGS) entry which is preliminary data.</text>
</comment>
<evidence type="ECO:0000313" key="2">
    <source>
        <dbReference type="EMBL" id="GAA5147273.1"/>
    </source>
</evidence>
<feature type="domain" description="Abortive phage infection protein C-terminal" evidence="1">
    <location>
        <begin position="287"/>
        <end position="571"/>
    </location>
</feature>
<evidence type="ECO:0000313" key="3">
    <source>
        <dbReference type="Proteomes" id="UP001500221"/>
    </source>
</evidence>
<dbReference type="Proteomes" id="UP001500221">
    <property type="component" value="Unassembled WGS sequence"/>
</dbReference>
<sequence length="602" mass="67232">MQGESARKFADWQTRQRRTLAAYENAGDLVDQIVRSLTGSFAQAQGITALEESVQFEAFVANATLSAFYDEEFNPLDFVIGAGGDLGVDIAAIIINGDLLLDAVDVKQAVRAARQLDVKFVFVQAKRPESFTASVFTDLADNLRHLIKDEDLLYPANADVVNLRDAMSFVFADLSKFSNGLPTIVVRYATTGVVGDALLDEKRRSAARVLDETNFFSTVVVEAVGARQLRDQHQAATSAVTAQFNMGKRLTLPKMPGVTQAFIGVLAAKDLVAMITDGSGGIRKSLFFDNVRDFQDFNPVNEEILASLNDETRKSQFSVLNNGITIVARSLTPAGDEFSISDFQIVNGCQTCHVLFHAKDELNDDVHVSLRLIQSQDEDVIAGITAATNRQTAVSDDDLEAREQYHKDLEALFTTFPSGQELYYERRSKQYAGQEIERTRILTRSQLVRTYASMFLDEPARAGRYVRELRETRKSDLFNPATNTLAYYTSAAAYYRIEWLLRNKRLDRKYSSARYQLLTALKLRLLGDKQLPQGDRKSKPELEKILKVVWDAQAAEKAVNELLPALDKAVEEETPGVALNRDTVRTRSFTDRFKTQVLALPE</sequence>
<gene>
    <name evidence="2" type="ORF">GCM10023340_19430</name>
</gene>
<proteinExistence type="predicted"/>
<reference evidence="3" key="1">
    <citation type="journal article" date="2019" name="Int. J. Syst. Evol. Microbiol.">
        <title>The Global Catalogue of Microorganisms (GCM) 10K type strain sequencing project: providing services to taxonomists for standard genome sequencing and annotation.</title>
        <authorList>
            <consortium name="The Broad Institute Genomics Platform"/>
            <consortium name="The Broad Institute Genome Sequencing Center for Infectious Disease"/>
            <person name="Wu L."/>
            <person name="Ma J."/>
        </authorList>
    </citation>
    <scope>NUCLEOTIDE SEQUENCE [LARGE SCALE GENOMIC DNA]</scope>
    <source>
        <strain evidence="3">JCM 18459</strain>
    </source>
</reference>
<dbReference type="EMBL" id="BAABKG010000002">
    <property type="protein sequence ID" value="GAA5147273.1"/>
    <property type="molecule type" value="Genomic_DNA"/>
</dbReference>
<dbReference type="RefSeq" id="WP_345457595.1">
    <property type="nucleotide sequence ID" value="NZ_BAABKG010000002.1"/>
</dbReference>
<dbReference type="InterPro" id="IPR018891">
    <property type="entry name" value="AIPR_C"/>
</dbReference>
<protein>
    <submittedName>
        <fullName evidence="2">AIPR family protein</fullName>
    </submittedName>
</protein>
<accession>A0ABP9PJ06</accession>
<organism evidence="2 3">
    <name type="scientific">Nocardioides marinquilinus</name>
    <dbReference type="NCBI Taxonomy" id="1210400"/>
    <lineage>
        <taxon>Bacteria</taxon>
        <taxon>Bacillati</taxon>
        <taxon>Actinomycetota</taxon>
        <taxon>Actinomycetes</taxon>
        <taxon>Propionibacteriales</taxon>
        <taxon>Nocardioidaceae</taxon>
        <taxon>Nocardioides</taxon>
    </lineage>
</organism>
<dbReference type="Pfam" id="PF10592">
    <property type="entry name" value="AIPR"/>
    <property type="match status" value="1"/>
</dbReference>
<keyword evidence="3" id="KW-1185">Reference proteome</keyword>
<evidence type="ECO:0000259" key="1">
    <source>
        <dbReference type="Pfam" id="PF10592"/>
    </source>
</evidence>
<name>A0ABP9PJ06_9ACTN</name>